<dbReference type="SUPFAM" id="SSF54593">
    <property type="entry name" value="Glyoxalase/Bleomycin resistance protein/Dihydroxybiphenyl dioxygenase"/>
    <property type="match status" value="1"/>
</dbReference>
<accession>A0A062UAJ3</accession>
<dbReference type="PATRIC" id="fig|1280946.3.peg.1268"/>
<dbReference type="eggNOG" id="COG0346">
    <property type="taxonomic scope" value="Bacteria"/>
</dbReference>
<feature type="domain" description="Glyoxalase-like" evidence="1">
    <location>
        <begin position="9"/>
        <end position="109"/>
    </location>
</feature>
<evidence type="ECO:0000313" key="3">
    <source>
        <dbReference type="Proteomes" id="UP000027037"/>
    </source>
</evidence>
<dbReference type="RefSeq" id="WP_034794339.1">
    <property type="nucleotide sequence ID" value="NZ_AWFF01000031.1"/>
</dbReference>
<protein>
    <recommendedName>
        <fullName evidence="1">Glyoxalase-like domain-containing protein</fullName>
    </recommendedName>
</protein>
<dbReference type="STRING" id="1280946.HY29_12385"/>
<organism evidence="2 3">
    <name type="scientific">Hyphomonas beringensis</name>
    <dbReference type="NCBI Taxonomy" id="1280946"/>
    <lineage>
        <taxon>Bacteria</taxon>
        <taxon>Pseudomonadati</taxon>
        <taxon>Pseudomonadota</taxon>
        <taxon>Alphaproteobacteria</taxon>
        <taxon>Hyphomonadales</taxon>
        <taxon>Hyphomonadaceae</taxon>
        <taxon>Hyphomonas</taxon>
    </lineage>
</organism>
<dbReference type="Pfam" id="PF13468">
    <property type="entry name" value="Glyoxalase_3"/>
    <property type="match status" value="1"/>
</dbReference>
<dbReference type="AlphaFoldDB" id="A0A062UAJ3"/>
<proteinExistence type="predicted"/>
<comment type="caution">
    <text evidence="2">The sequence shown here is derived from an EMBL/GenBank/DDBJ whole genome shotgun (WGS) entry which is preliminary data.</text>
</comment>
<evidence type="ECO:0000259" key="1">
    <source>
        <dbReference type="Pfam" id="PF13468"/>
    </source>
</evidence>
<dbReference type="InterPro" id="IPR029068">
    <property type="entry name" value="Glyas_Bleomycin-R_OHBP_Dase"/>
</dbReference>
<dbReference type="Proteomes" id="UP000027037">
    <property type="component" value="Unassembled WGS sequence"/>
</dbReference>
<keyword evidence="3" id="KW-1185">Reference proteome</keyword>
<dbReference type="Gene3D" id="3.10.180.10">
    <property type="entry name" value="2,3-Dihydroxybiphenyl 1,2-Dioxygenase, domain 1"/>
    <property type="match status" value="1"/>
</dbReference>
<evidence type="ECO:0000313" key="2">
    <source>
        <dbReference type="EMBL" id="KCZ55327.1"/>
    </source>
</evidence>
<dbReference type="EMBL" id="AWFF01000031">
    <property type="protein sequence ID" value="KCZ55327.1"/>
    <property type="molecule type" value="Genomic_DNA"/>
</dbReference>
<gene>
    <name evidence="2" type="ORF">HY29_12385</name>
</gene>
<name>A0A062UAJ3_9PROT</name>
<sequence length="239" mass="25821">MPVPRIRQLVIAAKTLETADQLGELLGLGESFVDPGVAEFGLENRVYAIGDQFLEVVVPVKDDAPAQRFLTRYGEGAYMAIFQTGNLKSLRARVDSLGIRRVWNIDLPDISASHLHPADIGGGIVSVDEPRPSGSWRWGGPDWRERSVPGRLVSLAIETPDPLSLAGRWALALGLIVDGPTLYVEDGALIFRKGAVERLAAFGIQVDNRDAVLARARELGLDVDGFEIRFAGVGLSLVG</sequence>
<dbReference type="OrthoDB" id="7054074at2"/>
<reference evidence="2 3" key="1">
    <citation type="journal article" date="2014" name="Antonie Van Leeuwenhoek">
        <title>Hyphomonas beringensis sp. nov. and Hyphomonas chukchiensis sp. nov., isolated from surface seawater of the Bering Sea and Chukchi Sea.</title>
        <authorList>
            <person name="Li C."/>
            <person name="Lai Q."/>
            <person name="Li G."/>
            <person name="Dong C."/>
            <person name="Wang J."/>
            <person name="Liao Y."/>
            <person name="Shao Z."/>
        </authorList>
    </citation>
    <scope>NUCLEOTIDE SEQUENCE [LARGE SCALE GENOMIC DNA]</scope>
    <source>
        <strain evidence="2 3">25B14_1</strain>
    </source>
</reference>
<dbReference type="InterPro" id="IPR025870">
    <property type="entry name" value="Glyoxalase-like_dom"/>
</dbReference>